<protein>
    <submittedName>
        <fullName evidence="1">Uncharacterized protein</fullName>
    </submittedName>
</protein>
<organism evidence="1 2">
    <name type="scientific">Pseudomonas vanderleydeniana</name>
    <dbReference type="NCBI Taxonomy" id="2745495"/>
    <lineage>
        <taxon>Bacteria</taxon>
        <taxon>Pseudomonadati</taxon>
        <taxon>Pseudomonadota</taxon>
        <taxon>Gammaproteobacteria</taxon>
        <taxon>Pseudomonadales</taxon>
        <taxon>Pseudomonadaceae</taxon>
        <taxon>Pseudomonas</taxon>
    </lineage>
</organism>
<proteinExistence type="predicted"/>
<dbReference type="Proteomes" id="UP000634530">
    <property type="component" value="Chromosome"/>
</dbReference>
<evidence type="ECO:0000313" key="1">
    <source>
        <dbReference type="EMBL" id="QXI26726.1"/>
    </source>
</evidence>
<dbReference type="EMBL" id="CP077093">
    <property type="protein sequence ID" value="QXI26726.1"/>
    <property type="molecule type" value="Genomic_DNA"/>
</dbReference>
<gene>
    <name evidence="1" type="ORF">HU752_022740</name>
</gene>
<reference evidence="1 2" key="2">
    <citation type="journal article" date="2021" name="Microorganisms">
        <title>The Ever-Expanding Pseudomonas Genus: Description of 43 New Species and Partition of the Pseudomonas putida Group.</title>
        <authorList>
            <person name="Girard L."/>
            <person name="Lood C."/>
            <person name="Hofte M."/>
            <person name="Vandamme P."/>
            <person name="Rokni-Zadeh H."/>
            <person name="van Noort V."/>
            <person name="Lavigne R."/>
            <person name="De Mot R."/>
        </authorList>
    </citation>
    <scope>NUCLEOTIDE SEQUENCE [LARGE SCALE GENOMIC DNA]</scope>
    <source>
        <strain evidence="1 2">RW8P3</strain>
    </source>
</reference>
<name>A0A9E6TQQ2_9PSED</name>
<dbReference type="KEGG" id="pvw:HU752_022740"/>
<evidence type="ECO:0000313" key="2">
    <source>
        <dbReference type="Proteomes" id="UP000634530"/>
    </source>
</evidence>
<reference evidence="1 2" key="1">
    <citation type="journal article" date="2020" name="Microorganisms">
        <title>Reliable Identification of Environmental Pseudomonas Isolates Using the rpoD Gene.</title>
        <authorList>
            <consortium name="The Broad Institute Genome Sequencing Platform"/>
            <person name="Girard L."/>
            <person name="Lood C."/>
            <person name="Rokni-Zadeh H."/>
            <person name="van Noort V."/>
            <person name="Lavigne R."/>
            <person name="De Mot R."/>
        </authorList>
    </citation>
    <scope>NUCLEOTIDE SEQUENCE [LARGE SCALE GENOMIC DNA]</scope>
    <source>
        <strain evidence="1 2">RW8P3</strain>
    </source>
</reference>
<dbReference type="RefSeq" id="WP_186684603.1">
    <property type="nucleotide sequence ID" value="NZ_CP077093.1"/>
</dbReference>
<accession>A0A9E6TQQ2</accession>
<dbReference type="AlphaFoldDB" id="A0A9E6TQQ2"/>
<keyword evidence="2" id="KW-1185">Reference proteome</keyword>
<sequence length="95" mass="10737">MLKLNRMNSAVGYATPWRQRRGIGRANPYNVHHVTMIVSGLANTDKERLIFKIATVSPDNCSLAPNGQYFVVNQQLGAPRAQEKTRFEEIHRNTA</sequence>